<gene>
    <name evidence="1" type="ORF">NTEN_LOCUS19596</name>
</gene>
<reference evidence="1 2" key="1">
    <citation type="submission" date="2020-02" db="EMBL/GenBank/DDBJ databases">
        <authorList>
            <person name="Ferguson B K."/>
        </authorList>
    </citation>
    <scope>NUCLEOTIDE SEQUENCE [LARGE SCALE GENOMIC DNA]</scope>
</reference>
<evidence type="ECO:0000313" key="2">
    <source>
        <dbReference type="Proteomes" id="UP000479000"/>
    </source>
</evidence>
<dbReference type="EMBL" id="CADCXU010028831">
    <property type="protein sequence ID" value="CAB0015249.1"/>
    <property type="molecule type" value="Genomic_DNA"/>
</dbReference>
<name>A0A6H5HLM8_9HEMI</name>
<organism evidence="1 2">
    <name type="scientific">Nesidiocoris tenuis</name>
    <dbReference type="NCBI Taxonomy" id="355587"/>
    <lineage>
        <taxon>Eukaryota</taxon>
        <taxon>Metazoa</taxon>
        <taxon>Ecdysozoa</taxon>
        <taxon>Arthropoda</taxon>
        <taxon>Hexapoda</taxon>
        <taxon>Insecta</taxon>
        <taxon>Pterygota</taxon>
        <taxon>Neoptera</taxon>
        <taxon>Paraneoptera</taxon>
        <taxon>Hemiptera</taxon>
        <taxon>Heteroptera</taxon>
        <taxon>Panheteroptera</taxon>
        <taxon>Cimicomorpha</taxon>
        <taxon>Miridae</taxon>
        <taxon>Dicyphina</taxon>
        <taxon>Nesidiocoris</taxon>
    </lineage>
</organism>
<dbReference type="AlphaFoldDB" id="A0A6H5HLM8"/>
<proteinExistence type="predicted"/>
<keyword evidence="2" id="KW-1185">Reference proteome</keyword>
<accession>A0A6H5HLM8</accession>
<dbReference type="Proteomes" id="UP000479000">
    <property type="component" value="Unassembled WGS sequence"/>
</dbReference>
<sequence length="265" mass="30901">MNFGSSYPSVFLPTVYHRTYSSDYRSLLIPQTEKSFILCSNAGISSFNPIKGYFLEKNKAHFKQRINAAERLASIEKSCCYLVVRKRSTKDNYSTILRERATFDHLNRDVDVVYKSKAKNSSTGKRFRKMNERTVYCLCIRRRLSYVECPFTFNILQRRCSRTITTTIFKFAPRPIRCQDSRAPLEFSVALKARRHRLNIDLSLLAHSVFASVSFFKPNFYFLMFTQCCVMSLDLPRNPPSETHDLGTGDRYFCTFSNKINRILI</sequence>
<protein>
    <submittedName>
        <fullName evidence="1">Uncharacterized protein</fullName>
    </submittedName>
</protein>
<evidence type="ECO:0000313" key="1">
    <source>
        <dbReference type="EMBL" id="CAB0015249.1"/>
    </source>
</evidence>